<feature type="transmembrane region" description="Helical" evidence="4">
    <location>
        <begin position="153"/>
        <end position="173"/>
    </location>
</feature>
<dbReference type="InterPro" id="IPR011701">
    <property type="entry name" value="MFS"/>
</dbReference>
<organism evidence="5">
    <name type="scientific">Oikopleura dioica</name>
    <name type="common">Tunicate</name>
    <dbReference type="NCBI Taxonomy" id="34765"/>
    <lineage>
        <taxon>Eukaryota</taxon>
        <taxon>Metazoa</taxon>
        <taxon>Chordata</taxon>
        <taxon>Tunicata</taxon>
        <taxon>Appendicularia</taxon>
        <taxon>Copelata</taxon>
        <taxon>Oikopleuridae</taxon>
        <taxon>Oikopleura</taxon>
    </lineage>
</organism>
<accession>E4YKC3</accession>
<evidence type="ECO:0000256" key="1">
    <source>
        <dbReference type="ARBA" id="ARBA00022692"/>
    </source>
</evidence>
<dbReference type="Pfam" id="PF07690">
    <property type="entry name" value="MFS_1"/>
    <property type="match status" value="1"/>
</dbReference>
<keyword evidence="3 4" id="KW-0472">Membrane</keyword>
<dbReference type="PANTHER" id="PTHR23121">
    <property type="entry name" value="SODIUM-DEPENDENT GLUCOSE TRANSPORTER 1"/>
    <property type="match status" value="1"/>
</dbReference>
<feature type="transmembrane region" description="Helical" evidence="4">
    <location>
        <begin position="205"/>
        <end position="225"/>
    </location>
</feature>
<dbReference type="GO" id="GO:0022857">
    <property type="term" value="F:transmembrane transporter activity"/>
    <property type="evidence" value="ECO:0007669"/>
    <property type="project" value="InterPro"/>
</dbReference>
<evidence type="ECO:0000256" key="4">
    <source>
        <dbReference type="SAM" id="Phobius"/>
    </source>
</evidence>
<feature type="transmembrane region" description="Helical" evidence="4">
    <location>
        <begin position="21"/>
        <end position="40"/>
    </location>
</feature>
<feature type="transmembrane region" description="Helical" evidence="4">
    <location>
        <begin position="343"/>
        <end position="367"/>
    </location>
</feature>
<name>E4YKC3_OIKDI</name>
<dbReference type="SUPFAM" id="SSF103473">
    <property type="entry name" value="MFS general substrate transporter"/>
    <property type="match status" value="1"/>
</dbReference>
<evidence type="ECO:0000313" key="5">
    <source>
        <dbReference type="EMBL" id="CBY35934.1"/>
    </source>
</evidence>
<dbReference type="InterPro" id="IPR036259">
    <property type="entry name" value="MFS_trans_sf"/>
</dbReference>
<feature type="transmembrane region" description="Helical" evidence="4">
    <location>
        <begin position="60"/>
        <end position="78"/>
    </location>
</feature>
<dbReference type="Gene3D" id="1.20.1250.20">
    <property type="entry name" value="MFS general substrate transporter like domains"/>
    <property type="match status" value="1"/>
</dbReference>
<feature type="transmembrane region" description="Helical" evidence="4">
    <location>
        <begin position="291"/>
        <end position="311"/>
    </location>
</feature>
<evidence type="ECO:0008006" key="6">
    <source>
        <dbReference type="Google" id="ProtNLM"/>
    </source>
</evidence>
<proteinExistence type="predicted"/>
<dbReference type="PANTHER" id="PTHR23121:SF9">
    <property type="entry name" value="SODIUM-DEPENDENT GLUCOSE TRANSPORTER 1"/>
    <property type="match status" value="1"/>
</dbReference>
<gene>
    <name evidence="5" type="ORF">GSOID_T00028409001</name>
</gene>
<protein>
    <recommendedName>
        <fullName evidence="6">Major facilitator superfamily (MFS) profile domain-containing protein</fullName>
    </recommendedName>
</protein>
<dbReference type="AlphaFoldDB" id="E4YKC3"/>
<reference evidence="5" key="1">
    <citation type="journal article" date="2010" name="Science">
        <title>Plasticity of animal genome architecture unmasked by rapid evolution of a pelagic tunicate.</title>
        <authorList>
            <person name="Denoeud F."/>
            <person name="Henriet S."/>
            <person name="Mungpakdee S."/>
            <person name="Aury J.M."/>
            <person name="Da Silva C."/>
            <person name="Brinkmann H."/>
            <person name="Mikhaleva J."/>
            <person name="Olsen L.C."/>
            <person name="Jubin C."/>
            <person name="Canestro C."/>
            <person name="Bouquet J.M."/>
            <person name="Danks G."/>
            <person name="Poulain J."/>
            <person name="Campsteijn C."/>
            <person name="Adamski M."/>
            <person name="Cross I."/>
            <person name="Yadetie F."/>
            <person name="Muffato M."/>
            <person name="Louis A."/>
            <person name="Butcher S."/>
            <person name="Tsagkogeorga G."/>
            <person name="Konrad A."/>
            <person name="Singh S."/>
            <person name="Jensen M.F."/>
            <person name="Cong E.H."/>
            <person name="Eikeseth-Otteraa H."/>
            <person name="Noel B."/>
            <person name="Anthouard V."/>
            <person name="Porcel B.M."/>
            <person name="Kachouri-Lafond R."/>
            <person name="Nishino A."/>
            <person name="Ugolini M."/>
            <person name="Chourrout P."/>
            <person name="Nishida H."/>
            <person name="Aasland R."/>
            <person name="Huzurbazar S."/>
            <person name="Westhof E."/>
            <person name="Delsuc F."/>
            <person name="Lehrach H."/>
            <person name="Reinhardt R."/>
            <person name="Weissenbach J."/>
            <person name="Roy S.W."/>
            <person name="Artiguenave F."/>
            <person name="Postlethwait J.H."/>
            <person name="Manak J.R."/>
            <person name="Thompson E.M."/>
            <person name="Jaillon O."/>
            <person name="Du Pasquier L."/>
            <person name="Boudinot P."/>
            <person name="Liberles D.A."/>
            <person name="Volff J.N."/>
            <person name="Philippe H."/>
            <person name="Lenhard B."/>
            <person name="Roest Crollius H."/>
            <person name="Wincker P."/>
            <person name="Chourrout D."/>
        </authorList>
    </citation>
    <scope>NUCLEOTIDE SEQUENCE [LARGE SCALE GENOMIC DNA]</scope>
</reference>
<feature type="transmembrane region" description="Helical" evidence="4">
    <location>
        <begin position="318"/>
        <end position="337"/>
    </location>
</feature>
<evidence type="ECO:0000256" key="2">
    <source>
        <dbReference type="ARBA" id="ARBA00022989"/>
    </source>
</evidence>
<evidence type="ECO:0000256" key="3">
    <source>
        <dbReference type="ARBA" id="ARBA00023136"/>
    </source>
</evidence>
<keyword evidence="2 4" id="KW-1133">Transmembrane helix</keyword>
<keyword evidence="1 4" id="KW-0812">Transmembrane</keyword>
<dbReference type="Proteomes" id="UP000011014">
    <property type="component" value="Unassembled WGS sequence"/>
</dbReference>
<feature type="transmembrane region" description="Helical" evidence="4">
    <location>
        <begin position="250"/>
        <end position="271"/>
    </location>
</feature>
<dbReference type="EMBL" id="FN654698">
    <property type="protein sequence ID" value="CBY35934.1"/>
    <property type="molecule type" value="Genomic_DNA"/>
</dbReference>
<feature type="transmembrane region" description="Helical" evidence="4">
    <location>
        <begin position="113"/>
        <end position="132"/>
    </location>
</feature>
<feature type="transmembrane region" description="Helical" evidence="4">
    <location>
        <begin position="90"/>
        <end position="107"/>
    </location>
</feature>
<sequence length="369" mass="40612">MRKHTLKALLRRKKSHLGNKWSILFLVAVSLARVAMGIFNSITGPTLPVLAQHVCKSPTTVSWIFSGRSVGFLIGSALSSVFDRFGISQMLMLSLSVLLCAVGLALMPILTDLWLLIIIVTITGIIAGYIDAAIQCIMLKVWGSKKSASILQLHHFTFSIGAFLAPILVSPFYSGDDDICSDSVDDNNEPVCLGIGDNNSILTPFLISSAFIAAVFFLMIWLYFVDITEKIKEDNQESADEREEDSIRDLWQYFIPVILFYFCIVSGENVYQSNIFSYAACKVGWESGKASILNSIFWAGFGIGRGSGIFFSRFLRPSTYIIIDLVFCAATATFLSIFPTNEIMLWIGSFTYGLGIATLYSCGSVTVTS</sequence>